<feature type="domain" description="N-acetyltransferase" evidence="1">
    <location>
        <begin position="7"/>
        <end position="200"/>
    </location>
</feature>
<evidence type="ECO:0000313" key="3">
    <source>
        <dbReference type="Proteomes" id="UP001239445"/>
    </source>
</evidence>
<dbReference type="EMBL" id="MU839854">
    <property type="protein sequence ID" value="KAK1749642.1"/>
    <property type="molecule type" value="Genomic_DNA"/>
</dbReference>
<organism evidence="2 3">
    <name type="scientific">Echria macrotheca</name>
    <dbReference type="NCBI Taxonomy" id="438768"/>
    <lineage>
        <taxon>Eukaryota</taxon>
        <taxon>Fungi</taxon>
        <taxon>Dikarya</taxon>
        <taxon>Ascomycota</taxon>
        <taxon>Pezizomycotina</taxon>
        <taxon>Sordariomycetes</taxon>
        <taxon>Sordariomycetidae</taxon>
        <taxon>Sordariales</taxon>
        <taxon>Schizotheciaceae</taxon>
        <taxon>Echria</taxon>
    </lineage>
</organism>
<gene>
    <name evidence="2" type="ORF">QBC47DRAFT_395563</name>
</gene>
<dbReference type="PANTHER" id="PTHR42791:SF17">
    <property type="entry name" value="ACETYLTRANSFERASE, GNAT FAMILY FAMILY (AFU_ORTHOLOGUE AFUA_8G05690)"/>
    <property type="match status" value="1"/>
</dbReference>
<proteinExistence type="predicted"/>
<dbReference type="CDD" id="cd04301">
    <property type="entry name" value="NAT_SF"/>
    <property type="match status" value="1"/>
</dbReference>
<keyword evidence="3" id="KW-1185">Reference proteome</keyword>
<name>A0AAJ0B130_9PEZI</name>
<evidence type="ECO:0000259" key="1">
    <source>
        <dbReference type="PROSITE" id="PS51186"/>
    </source>
</evidence>
<dbReference type="InterPro" id="IPR052523">
    <property type="entry name" value="Trichothecene_AcTrans"/>
</dbReference>
<dbReference type="SUPFAM" id="SSF55729">
    <property type="entry name" value="Acyl-CoA N-acyltransferases (Nat)"/>
    <property type="match status" value="1"/>
</dbReference>
<comment type="caution">
    <text evidence="2">The sequence shown here is derived from an EMBL/GenBank/DDBJ whole genome shotgun (WGS) entry which is preliminary data.</text>
</comment>
<dbReference type="PANTHER" id="PTHR42791">
    <property type="entry name" value="GNAT FAMILY ACETYLTRANSFERASE"/>
    <property type="match status" value="1"/>
</dbReference>
<evidence type="ECO:0000313" key="2">
    <source>
        <dbReference type="EMBL" id="KAK1749642.1"/>
    </source>
</evidence>
<dbReference type="Pfam" id="PF00583">
    <property type="entry name" value="Acetyltransf_1"/>
    <property type="match status" value="1"/>
</dbReference>
<dbReference type="AlphaFoldDB" id="A0AAJ0B130"/>
<dbReference type="Proteomes" id="UP001239445">
    <property type="component" value="Unassembled WGS sequence"/>
</dbReference>
<dbReference type="InterPro" id="IPR000182">
    <property type="entry name" value="GNAT_dom"/>
</dbReference>
<dbReference type="InterPro" id="IPR016181">
    <property type="entry name" value="Acyl_CoA_acyltransferase"/>
</dbReference>
<reference evidence="2" key="1">
    <citation type="submission" date="2023-06" db="EMBL/GenBank/DDBJ databases">
        <title>Genome-scale phylogeny and comparative genomics of the fungal order Sordariales.</title>
        <authorList>
            <consortium name="Lawrence Berkeley National Laboratory"/>
            <person name="Hensen N."/>
            <person name="Bonometti L."/>
            <person name="Westerberg I."/>
            <person name="Brannstrom I.O."/>
            <person name="Guillou S."/>
            <person name="Cros-Aarteil S."/>
            <person name="Calhoun S."/>
            <person name="Haridas S."/>
            <person name="Kuo A."/>
            <person name="Mondo S."/>
            <person name="Pangilinan J."/>
            <person name="Riley R."/>
            <person name="Labutti K."/>
            <person name="Andreopoulos B."/>
            <person name="Lipzen A."/>
            <person name="Chen C."/>
            <person name="Yanf M."/>
            <person name="Daum C."/>
            <person name="Ng V."/>
            <person name="Clum A."/>
            <person name="Steindorff A."/>
            <person name="Ohm R."/>
            <person name="Martin F."/>
            <person name="Silar P."/>
            <person name="Natvig D."/>
            <person name="Lalanne C."/>
            <person name="Gautier V."/>
            <person name="Ament-Velasquez S.L."/>
            <person name="Kruys A."/>
            <person name="Hutchinson M.I."/>
            <person name="Powell A.J."/>
            <person name="Barry K."/>
            <person name="Miller A.N."/>
            <person name="Grigoriev I.V."/>
            <person name="Debuchy R."/>
            <person name="Gladieux P."/>
            <person name="Thoren M.H."/>
            <person name="Johannesson H."/>
        </authorList>
    </citation>
    <scope>NUCLEOTIDE SEQUENCE</scope>
    <source>
        <strain evidence="2">PSN4</strain>
    </source>
</reference>
<dbReference type="GO" id="GO:0016747">
    <property type="term" value="F:acyltransferase activity, transferring groups other than amino-acyl groups"/>
    <property type="evidence" value="ECO:0007669"/>
    <property type="project" value="InterPro"/>
</dbReference>
<protein>
    <submittedName>
        <fullName evidence="2">Acyl-CoA N-acyltransferase</fullName>
    </submittedName>
</protein>
<accession>A0AAJ0B130</accession>
<sequence>MTSPNKLILEPATPADIPVMIDIWFAAFTDPTLQRLWPDTPGVRKWWEDANRREMLNRSSCRYVKVVDPGSTDAQGQPRVAAWAKWDLAMPEERKRRYPPWHEDMPGEECDVFFGREERERERVMGGLRHFYLDTLATHPQYQRKGAGSMLVKWGCDLADEHGVGAYVDASKAGAPLYKRFGFVDESGPNAGEVASMARR</sequence>
<dbReference type="PROSITE" id="PS51186">
    <property type="entry name" value="GNAT"/>
    <property type="match status" value="1"/>
</dbReference>
<dbReference type="Gene3D" id="3.40.630.30">
    <property type="match status" value="1"/>
</dbReference>